<dbReference type="EMBL" id="JAWJEJ010000001">
    <property type="protein sequence ID" value="MDV3458336.1"/>
    <property type="molecule type" value="Genomic_DNA"/>
</dbReference>
<organism evidence="1 2">
    <name type="scientific">Sphingomonas agrestis</name>
    <dbReference type="NCBI Taxonomy" id="3080540"/>
    <lineage>
        <taxon>Bacteria</taxon>
        <taxon>Pseudomonadati</taxon>
        <taxon>Pseudomonadota</taxon>
        <taxon>Alphaproteobacteria</taxon>
        <taxon>Sphingomonadales</taxon>
        <taxon>Sphingomonadaceae</taxon>
        <taxon>Sphingomonas</taxon>
    </lineage>
</organism>
<keyword evidence="2" id="KW-1185">Reference proteome</keyword>
<gene>
    <name evidence="1" type="ORF">RZN05_15165</name>
</gene>
<evidence type="ECO:0000313" key="1">
    <source>
        <dbReference type="EMBL" id="MDV3458336.1"/>
    </source>
</evidence>
<reference evidence="1 2" key="1">
    <citation type="submission" date="2023-10" db="EMBL/GenBank/DDBJ databases">
        <title>Sphingomonas sp. HF-S4 16S ribosomal RNA gene Genome sequencing and assembly.</title>
        <authorList>
            <person name="Lee H."/>
        </authorList>
    </citation>
    <scope>NUCLEOTIDE SEQUENCE [LARGE SCALE GENOMIC DNA]</scope>
    <source>
        <strain evidence="1 2">HF-S4</strain>
    </source>
</reference>
<evidence type="ECO:0000313" key="2">
    <source>
        <dbReference type="Proteomes" id="UP001273531"/>
    </source>
</evidence>
<protein>
    <submittedName>
        <fullName evidence="1">Uncharacterized protein</fullName>
    </submittedName>
</protein>
<comment type="caution">
    <text evidence="1">The sequence shown here is derived from an EMBL/GenBank/DDBJ whole genome shotgun (WGS) entry which is preliminary data.</text>
</comment>
<accession>A0ABU3YAC1</accession>
<name>A0ABU3YAC1_9SPHN</name>
<sequence length="68" mass="7415">MVKRSRILPIAAVAMLGLLVLASPDHRADIRVLAHRPDDLAPQKMQAIVDLGLGSVSLLVTWSKRLGY</sequence>
<dbReference type="Proteomes" id="UP001273531">
    <property type="component" value="Unassembled WGS sequence"/>
</dbReference>
<dbReference type="RefSeq" id="WP_317227406.1">
    <property type="nucleotide sequence ID" value="NZ_JAWJEJ010000001.1"/>
</dbReference>
<proteinExistence type="predicted"/>